<feature type="repeat" description="WD" evidence="1">
    <location>
        <begin position="314"/>
        <end position="355"/>
    </location>
</feature>
<dbReference type="InterPro" id="IPR045245">
    <property type="entry name" value="Pfs2-like"/>
</dbReference>
<reference evidence="3" key="1">
    <citation type="journal article" date="2013" name="Genetics">
        <title>The draft genome and transcriptome of Panagrellus redivivus are shaped by the harsh demands of a free-living lifestyle.</title>
        <authorList>
            <person name="Srinivasan J."/>
            <person name="Dillman A.R."/>
            <person name="Macchietto M.G."/>
            <person name="Heikkinen L."/>
            <person name="Lakso M."/>
            <person name="Fracchia K.M."/>
            <person name="Antoshechkin I."/>
            <person name="Mortazavi A."/>
            <person name="Wong G."/>
            <person name="Sternberg P.W."/>
        </authorList>
    </citation>
    <scope>NUCLEOTIDE SEQUENCE [LARGE SCALE GENOMIC DNA]</scope>
    <source>
        <strain evidence="3">MT8872</strain>
    </source>
</reference>
<feature type="compositionally biased region" description="Basic and acidic residues" evidence="2">
    <location>
        <begin position="715"/>
        <end position="738"/>
    </location>
</feature>
<feature type="region of interest" description="Disordered" evidence="2">
    <location>
        <begin position="581"/>
        <end position="738"/>
    </location>
</feature>
<dbReference type="SMART" id="SM00320">
    <property type="entry name" value="WD40"/>
    <property type="match status" value="7"/>
</dbReference>
<keyword evidence="1" id="KW-0853">WD repeat</keyword>
<dbReference type="AlphaFoldDB" id="A0A7E4W8V8"/>
<dbReference type="Gene3D" id="2.130.10.10">
    <property type="entry name" value="YVTN repeat-like/Quinoprotein amine dehydrogenase"/>
    <property type="match status" value="2"/>
</dbReference>
<evidence type="ECO:0000256" key="1">
    <source>
        <dbReference type="PROSITE-ProRule" id="PRU00221"/>
    </source>
</evidence>
<dbReference type="Pfam" id="PF00400">
    <property type="entry name" value="WD40"/>
    <property type="match status" value="7"/>
</dbReference>
<feature type="compositionally biased region" description="Pro residues" evidence="2">
    <location>
        <begin position="645"/>
        <end position="655"/>
    </location>
</feature>
<sequence>MDSVVPPRFRINSSGKIEISEFSSSASTSASTAIGGLPVPPPQAFYNRLGSRFKPVANRDAEDENAVMDGPGRRLRKNVANVRKHIDYTAAALNEVEKERYLHPKDARNYQHPHLLYAYGVLPVRDMLDTPADCVCTRFARAATNKVKCPVYCLCWNPDGKRLITGASSGEFTLWNGVAFNFETILQAHDVAIRAIRWSSDAQFMASADHNGYVKYWQPNMNNVNMFQAHKDEPVRGLTFSPTNYKLCTASDDSTARIFDFANCTEEMVLRGHGSDVRCVEWHPTKGLIVTGSRDSQQPVKLWDPRTGNCLATLHDHKNSVSAVQWNKNGNWLLTGARDHLIKLYDIRMMSELFTFKGHRKEVTSLSWHPIHETLFASGGGDGSVGFWQTEPCSDLGLYDGAHDQAIWALDWHPLGHVLATGSNDNNTKFWGRSRPGDTLEELGGMVASGKELHYQPVNTFSYFNYAVKYADDDEKKERPLLPGLGVDETVLKDMRDVTSLPESIPGLPVVPDDYAPKNFPQQPPARRTLIKQAPPKANQHQFERNWAAGKPPFDNINIDVEPANMMPSAIPSPMMHAPPVGNGSLLGSRPPLLPHPPAGNNFRSGSLLGPPKPLSMPPPGTIHSPGFDISPAPNVGDSWRSGPSAPPTTLPPTDLPWSRAAPPPISGFDTNGHGFFNPSPTVLVPPTPFSPNVELESTSWKMPPPEVSVTSHGHGTDPRKRSRNGDHEEIPTKKANF</sequence>
<proteinExistence type="predicted"/>
<dbReference type="GO" id="GO:0031124">
    <property type="term" value="P:mRNA 3'-end processing"/>
    <property type="evidence" value="ECO:0007669"/>
    <property type="project" value="InterPro"/>
</dbReference>
<feature type="repeat" description="WD" evidence="1">
    <location>
        <begin position="270"/>
        <end position="296"/>
    </location>
</feature>
<dbReference type="PROSITE" id="PS50082">
    <property type="entry name" value="WD_REPEATS_2"/>
    <property type="match status" value="6"/>
</dbReference>
<dbReference type="InterPro" id="IPR001680">
    <property type="entry name" value="WD40_rpt"/>
</dbReference>
<dbReference type="SUPFAM" id="SSF50978">
    <property type="entry name" value="WD40 repeat-like"/>
    <property type="match status" value="1"/>
</dbReference>
<dbReference type="PANTHER" id="PTHR22836">
    <property type="entry name" value="WD40 REPEAT PROTEIN"/>
    <property type="match status" value="1"/>
</dbReference>
<feature type="repeat" description="WD" evidence="1">
    <location>
        <begin position="186"/>
        <end position="218"/>
    </location>
</feature>
<name>A0A7E4W8V8_PANRE</name>
<dbReference type="PANTHER" id="PTHR22836:SF0">
    <property type="entry name" value="PRE-MRNA 3' END PROCESSING PROTEIN WDR33"/>
    <property type="match status" value="1"/>
</dbReference>
<organism evidence="3 4">
    <name type="scientific">Panagrellus redivivus</name>
    <name type="common">Microworm</name>
    <dbReference type="NCBI Taxonomy" id="6233"/>
    <lineage>
        <taxon>Eukaryota</taxon>
        <taxon>Metazoa</taxon>
        <taxon>Ecdysozoa</taxon>
        <taxon>Nematoda</taxon>
        <taxon>Chromadorea</taxon>
        <taxon>Rhabditida</taxon>
        <taxon>Tylenchina</taxon>
        <taxon>Panagrolaimomorpha</taxon>
        <taxon>Panagrolaimoidea</taxon>
        <taxon>Panagrolaimidae</taxon>
        <taxon>Panagrellus</taxon>
    </lineage>
</organism>
<reference evidence="4" key="2">
    <citation type="submission" date="2020-10" db="UniProtKB">
        <authorList>
            <consortium name="WormBaseParasite"/>
        </authorList>
    </citation>
    <scope>IDENTIFICATION</scope>
</reference>
<feature type="repeat" description="WD" evidence="1">
    <location>
        <begin position="151"/>
        <end position="176"/>
    </location>
</feature>
<protein>
    <submittedName>
        <fullName evidence="4">WD_REPEATS_REGION domain-containing protein</fullName>
    </submittedName>
</protein>
<dbReference type="PROSITE" id="PS50294">
    <property type="entry name" value="WD_REPEATS_REGION"/>
    <property type="match status" value="4"/>
</dbReference>
<dbReference type="InterPro" id="IPR015943">
    <property type="entry name" value="WD40/YVTN_repeat-like_dom_sf"/>
</dbReference>
<dbReference type="GO" id="GO:0005847">
    <property type="term" value="C:mRNA cleavage and polyadenylation specificity factor complex"/>
    <property type="evidence" value="ECO:0007669"/>
    <property type="project" value="TreeGrafter"/>
</dbReference>
<feature type="compositionally biased region" description="Pro residues" evidence="2">
    <location>
        <begin position="611"/>
        <end position="621"/>
    </location>
</feature>
<dbReference type="Proteomes" id="UP000492821">
    <property type="component" value="Unassembled WGS sequence"/>
</dbReference>
<feature type="compositionally biased region" description="Low complexity" evidence="2">
    <location>
        <begin position="599"/>
        <end position="610"/>
    </location>
</feature>
<feature type="repeat" description="WD" evidence="1">
    <location>
        <begin position="356"/>
        <end position="391"/>
    </location>
</feature>
<dbReference type="WBParaSite" id="Pan_g8271.t1">
    <property type="protein sequence ID" value="Pan_g8271.t1"/>
    <property type="gene ID" value="Pan_g8271"/>
</dbReference>
<evidence type="ECO:0000256" key="2">
    <source>
        <dbReference type="SAM" id="MobiDB-lite"/>
    </source>
</evidence>
<feature type="compositionally biased region" description="Low complexity" evidence="2">
    <location>
        <begin position="582"/>
        <end position="591"/>
    </location>
</feature>
<evidence type="ECO:0000313" key="4">
    <source>
        <dbReference type="WBParaSite" id="Pan_g8271.t1"/>
    </source>
</evidence>
<dbReference type="CDD" id="cd00200">
    <property type="entry name" value="WD40"/>
    <property type="match status" value="1"/>
</dbReference>
<accession>A0A7E4W8V8</accession>
<evidence type="ECO:0000313" key="3">
    <source>
        <dbReference type="Proteomes" id="UP000492821"/>
    </source>
</evidence>
<dbReference type="InterPro" id="IPR036322">
    <property type="entry name" value="WD40_repeat_dom_sf"/>
</dbReference>
<feature type="repeat" description="WD" evidence="1">
    <location>
        <begin position="400"/>
        <end position="431"/>
    </location>
</feature>
<keyword evidence="3" id="KW-1185">Reference proteome</keyword>